<proteinExistence type="inferred from homology"/>
<dbReference type="PRINTS" id="PR00081">
    <property type="entry name" value="GDHRDH"/>
</dbReference>
<dbReference type="GO" id="GO:0018812">
    <property type="term" value="F:3-hydroxyacyl-CoA dehydratase activity"/>
    <property type="evidence" value="ECO:0007669"/>
    <property type="project" value="UniProtKB-ARBA"/>
</dbReference>
<dbReference type="InterPro" id="IPR057326">
    <property type="entry name" value="KR_dom"/>
</dbReference>
<evidence type="ECO:0000313" key="13">
    <source>
        <dbReference type="Proteomes" id="UP000078200"/>
    </source>
</evidence>
<evidence type="ECO:0000313" key="12">
    <source>
        <dbReference type="EnsemblMetazoa" id="GAUT042628-PA"/>
    </source>
</evidence>
<evidence type="ECO:0000256" key="1">
    <source>
        <dbReference type="ARBA" id="ARBA00004275"/>
    </source>
</evidence>
<dbReference type="Pfam" id="PF22622">
    <property type="entry name" value="MFE-2_hydrat-2_N"/>
    <property type="match status" value="1"/>
</dbReference>
<dbReference type="InterPro" id="IPR051687">
    <property type="entry name" value="Peroxisomal_Beta-Oxidation"/>
</dbReference>
<dbReference type="FunFam" id="3.40.50.720:FF:000185">
    <property type="entry name" value="peroxisomal multifunctional enzyme type 2"/>
    <property type="match status" value="1"/>
</dbReference>
<comment type="pathway">
    <text evidence="2">Lipid metabolism; fatty acid beta-oxidation.</text>
</comment>
<dbReference type="EnsemblMetazoa" id="GAUT042628-RA">
    <property type="protein sequence ID" value="GAUT042628-PA"/>
    <property type="gene ID" value="GAUT042628"/>
</dbReference>
<keyword evidence="5" id="KW-0560">Oxidoreductase</keyword>
<evidence type="ECO:0000256" key="10">
    <source>
        <dbReference type="ARBA" id="ARBA00073497"/>
    </source>
</evidence>
<accession>A0A1A9VNI5</accession>
<dbReference type="GO" id="GO:0016491">
    <property type="term" value="F:oxidoreductase activity"/>
    <property type="evidence" value="ECO:0007669"/>
    <property type="project" value="UniProtKB-KW"/>
</dbReference>
<dbReference type="VEuPathDB" id="VectorBase:GAUT042628"/>
<dbReference type="AlphaFoldDB" id="A0A1A9VNI5"/>
<keyword evidence="7" id="KW-0576">Peroxisome</keyword>
<dbReference type="PANTHER" id="PTHR45024:SF2">
    <property type="entry name" value="SCP2 DOMAIN-CONTAINING PROTEIN"/>
    <property type="match status" value="1"/>
</dbReference>
<dbReference type="SUPFAM" id="SSF54637">
    <property type="entry name" value="Thioesterase/thiol ester dehydrase-isomerase"/>
    <property type="match status" value="2"/>
</dbReference>
<keyword evidence="6" id="KW-0443">Lipid metabolism</keyword>
<dbReference type="SUPFAM" id="SSF51735">
    <property type="entry name" value="NAD(P)-binding Rossmann-fold domains"/>
    <property type="match status" value="1"/>
</dbReference>
<keyword evidence="13" id="KW-1185">Reference proteome</keyword>
<dbReference type="GO" id="GO:0005777">
    <property type="term" value="C:peroxisome"/>
    <property type="evidence" value="ECO:0007669"/>
    <property type="project" value="UniProtKB-SubCell"/>
</dbReference>
<keyword evidence="8" id="KW-0413">Isomerase</keyword>
<comment type="similarity">
    <text evidence="3">Belongs to the short-chain dehydrogenases/reductases (SDR) family.</text>
</comment>
<dbReference type="Gene3D" id="3.10.129.10">
    <property type="entry name" value="Hotdog Thioesterase"/>
    <property type="match status" value="1"/>
</dbReference>
<reference evidence="12" key="1">
    <citation type="submission" date="2020-05" db="UniProtKB">
        <authorList>
            <consortium name="EnsemblMetazoa"/>
        </authorList>
    </citation>
    <scope>IDENTIFICATION</scope>
    <source>
        <strain evidence="12">TTRI</strain>
    </source>
</reference>
<dbReference type="PRINTS" id="PR00080">
    <property type="entry name" value="SDRFAMILY"/>
</dbReference>
<dbReference type="CDD" id="cd03448">
    <property type="entry name" value="HDE_HSD"/>
    <property type="match status" value="1"/>
</dbReference>
<evidence type="ECO:0000256" key="3">
    <source>
        <dbReference type="ARBA" id="ARBA00006484"/>
    </source>
</evidence>
<evidence type="ECO:0000256" key="8">
    <source>
        <dbReference type="ARBA" id="ARBA00023235"/>
    </source>
</evidence>
<dbReference type="Proteomes" id="UP000078200">
    <property type="component" value="Unassembled WGS sequence"/>
</dbReference>
<dbReference type="CDD" id="cd05353">
    <property type="entry name" value="hydroxyacyl-CoA-like_DH_SDR_c-like"/>
    <property type="match status" value="1"/>
</dbReference>
<dbReference type="InterPro" id="IPR020904">
    <property type="entry name" value="Sc_DH/Rdtase_CS"/>
</dbReference>
<dbReference type="InterPro" id="IPR002347">
    <property type="entry name" value="SDR_fam"/>
</dbReference>
<sequence>MSSEQIRYNGRVAIVTGAGAGLGREYALLLAERGAKVVVNDLGGTNSGEGASTRAANLVVDEIKLKGGIAVADYNSVVDGAKIVETAINNFGRVDIVINNAGILRDRSILKISEQDWDLVHDVHLKGSFKVTQAAWPHMKKQNYGRIIMTSSNSGIYGNFGQANYSAAKMGLIGLANTVAIEGEKYNIHCNVIIPTAASRLTQGVLPDILFDNLKPQLIAPVVAYLCHESCEDNGSYIESAAGWAAKIHSVRSKGCVLRTSIGQDIITPEYVKSVWSKVTNMKDAQHVNSIGEASGYLLEVMENLKQTKIDGFEDNFKYNAKDLILYALGVGATVKNANDLKFLYENDPDFHAIPSFFVLPGLLLSLTTNLVASGLPEGKADLTNILHGEQYLEICDEVPTSGNLTSTGHVFDIMDKSTGAVVVTNTNSFDENGRLLIKNQSSIFVVGAGKFGGKKDPIDGVIPIVPAPKRSPDATIRYNTSVDQAALYRLSGDLNPLHIDPNFSMMAGFQTPILHGLCSMGFSVRAILAKYANNNPSLFKCVKARFAAPVIPGQTLQIDMWKESKRIHFVTSVVETGKNVITGAYVDLKQVVAKL</sequence>
<feature type="domain" description="Ketoreductase" evidence="11">
    <location>
        <begin position="11"/>
        <end position="185"/>
    </location>
</feature>
<evidence type="ECO:0000256" key="4">
    <source>
        <dbReference type="ARBA" id="ARBA00022832"/>
    </source>
</evidence>
<dbReference type="UniPathway" id="UPA00659"/>
<organism evidence="12 13">
    <name type="scientific">Glossina austeni</name>
    <name type="common">Savannah tsetse fly</name>
    <dbReference type="NCBI Taxonomy" id="7395"/>
    <lineage>
        <taxon>Eukaryota</taxon>
        <taxon>Metazoa</taxon>
        <taxon>Ecdysozoa</taxon>
        <taxon>Arthropoda</taxon>
        <taxon>Hexapoda</taxon>
        <taxon>Insecta</taxon>
        <taxon>Pterygota</taxon>
        <taxon>Neoptera</taxon>
        <taxon>Endopterygota</taxon>
        <taxon>Diptera</taxon>
        <taxon>Brachycera</taxon>
        <taxon>Muscomorpha</taxon>
        <taxon>Hippoboscoidea</taxon>
        <taxon>Glossinidae</taxon>
        <taxon>Glossina</taxon>
    </lineage>
</organism>
<evidence type="ECO:0000256" key="5">
    <source>
        <dbReference type="ARBA" id="ARBA00023002"/>
    </source>
</evidence>
<dbReference type="STRING" id="7395.A0A1A9VNI5"/>
<dbReference type="GO" id="GO:0016853">
    <property type="term" value="F:isomerase activity"/>
    <property type="evidence" value="ECO:0007669"/>
    <property type="project" value="UniProtKB-KW"/>
</dbReference>
<keyword evidence="9" id="KW-0456">Lyase</keyword>
<evidence type="ECO:0000256" key="2">
    <source>
        <dbReference type="ARBA" id="ARBA00005005"/>
    </source>
</evidence>
<evidence type="ECO:0000259" key="11">
    <source>
        <dbReference type="SMART" id="SM00822"/>
    </source>
</evidence>
<protein>
    <recommendedName>
        <fullName evidence="10">Peroxisomal multifunctional enzyme type 2</fullName>
    </recommendedName>
</protein>
<dbReference type="GO" id="GO:0006635">
    <property type="term" value="P:fatty acid beta-oxidation"/>
    <property type="evidence" value="ECO:0007669"/>
    <property type="project" value="UniProtKB-UniPathway"/>
</dbReference>
<dbReference type="Gene3D" id="3.40.50.720">
    <property type="entry name" value="NAD(P)-binding Rossmann-like Domain"/>
    <property type="match status" value="1"/>
</dbReference>
<keyword evidence="4" id="KW-0276">Fatty acid metabolism</keyword>
<dbReference type="InterPro" id="IPR054357">
    <property type="entry name" value="MFE-2_N"/>
</dbReference>
<evidence type="ECO:0000256" key="7">
    <source>
        <dbReference type="ARBA" id="ARBA00023140"/>
    </source>
</evidence>
<evidence type="ECO:0000256" key="6">
    <source>
        <dbReference type="ARBA" id="ARBA00023098"/>
    </source>
</evidence>
<dbReference type="Gene3D" id="1.10.287.4290">
    <property type="match status" value="1"/>
</dbReference>
<dbReference type="FunFam" id="3.10.129.10:FF:000013">
    <property type="entry name" value="Peroxisomal multifunctional enzyme type 2"/>
    <property type="match status" value="1"/>
</dbReference>
<evidence type="ECO:0000256" key="9">
    <source>
        <dbReference type="ARBA" id="ARBA00023239"/>
    </source>
</evidence>
<dbReference type="Pfam" id="PF01575">
    <property type="entry name" value="MaoC_dehydratas"/>
    <property type="match status" value="1"/>
</dbReference>
<dbReference type="PROSITE" id="PS00061">
    <property type="entry name" value="ADH_SHORT"/>
    <property type="match status" value="1"/>
</dbReference>
<comment type="subcellular location">
    <subcellularLocation>
        <location evidence="1">Peroxisome</location>
    </subcellularLocation>
</comment>
<dbReference type="Pfam" id="PF00106">
    <property type="entry name" value="adh_short"/>
    <property type="match status" value="1"/>
</dbReference>
<dbReference type="PANTHER" id="PTHR45024">
    <property type="entry name" value="DEHYDROGENASES, SHORT CHAIN"/>
    <property type="match status" value="1"/>
</dbReference>
<dbReference type="InterPro" id="IPR036291">
    <property type="entry name" value="NAD(P)-bd_dom_sf"/>
</dbReference>
<dbReference type="InterPro" id="IPR029069">
    <property type="entry name" value="HotDog_dom_sf"/>
</dbReference>
<name>A0A1A9VNI5_GLOAU</name>
<dbReference type="SMART" id="SM00822">
    <property type="entry name" value="PKS_KR"/>
    <property type="match status" value="1"/>
</dbReference>
<dbReference type="InterPro" id="IPR002539">
    <property type="entry name" value="MaoC-like_dom"/>
</dbReference>